<dbReference type="GO" id="GO:0007165">
    <property type="term" value="P:signal transduction"/>
    <property type="evidence" value="ECO:0000318"/>
    <property type="project" value="GO_Central"/>
</dbReference>
<evidence type="ECO:0000313" key="4">
    <source>
        <dbReference type="Proteomes" id="UP000015101"/>
    </source>
</evidence>
<dbReference type="InParanoid" id="T1FC83"/>
<dbReference type="EMBL" id="KB097304">
    <property type="protein sequence ID" value="ESN97711.1"/>
    <property type="molecule type" value="Genomic_DNA"/>
</dbReference>
<accession>T1FC83</accession>
<organism evidence="3 4">
    <name type="scientific">Helobdella robusta</name>
    <name type="common">Californian leech</name>
    <dbReference type="NCBI Taxonomy" id="6412"/>
    <lineage>
        <taxon>Eukaryota</taxon>
        <taxon>Metazoa</taxon>
        <taxon>Spiralia</taxon>
        <taxon>Lophotrochozoa</taxon>
        <taxon>Annelida</taxon>
        <taxon>Clitellata</taxon>
        <taxon>Hirudinea</taxon>
        <taxon>Rhynchobdellida</taxon>
        <taxon>Glossiphoniidae</taxon>
        <taxon>Helobdella</taxon>
    </lineage>
</organism>
<evidence type="ECO:0000313" key="3">
    <source>
        <dbReference type="EnsemblMetazoa" id="HelroP177770"/>
    </source>
</evidence>
<keyword evidence="1" id="KW-1133">Transmembrane helix</keyword>
<feature type="transmembrane region" description="Helical" evidence="1">
    <location>
        <begin position="211"/>
        <end position="234"/>
    </location>
</feature>
<dbReference type="PANTHER" id="PTHR24269:SF16">
    <property type="entry name" value="PROTEIN SLG1"/>
    <property type="match status" value="1"/>
</dbReference>
<dbReference type="EnsemblMetazoa" id="HelroT177770">
    <property type="protein sequence ID" value="HelroP177770"/>
    <property type="gene ID" value="HelroG177770"/>
</dbReference>
<dbReference type="RefSeq" id="XP_009024170.1">
    <property type="nucleotide sequence ID" value="XM_009025922.1"/>
</dbReference>
<keyword evidence="1" id="KW-0812">Transmembrane</keyword>
<dbReference type="Proteomes" id="UP000015101">
    <property type="component" value="Unassembled WGS sequence"/>
</dbReference>
<sequence>MPPASCRTKCRVSQDSCGGSKFYSVYAKAVFNQSYVGCFKIVEMDYKGYRVSLDDCLDSCRKKGYSLYSSRVVPTGATECRCGNKFILASQAYKDQCTIEEYNYSVVKTIYSEVDLYEDLKTFKYCLNDYQSSGETYCSKSQTCIQGWMGEFCNFRNCKVRNGQCKGNTICVVSLVNKMNHSACLCPDGMVRSKAYNCVVSTTGENFPMRLASMVVGIIFAFLMLSLGVIFLIARKYLKPKEIQVGDVSNELSAKTSPV</sequence>
<dbReference type="GeneID" id="20206432"/>
<dbReference type="InterPro" id="IPR051836">
    <property type="entry name" value="Kremen_rcpt"/>
</dbReference>
<dbReference type="GO" id="GO:0004888">
    <property type="term" value="F:transmembrane signaling receptor activity"/>
    <property type="evidence" value="ECO:0000318"/>
    <property type="project" value="GO_Central"/>
</dbReference>
<reference evidence="4" key="1">
    <citation type="submission" date="2012-12" db="EMBL/GenBank/DDBJ databases">
        <authorList>
            <person name="Hellsten U."/>
            <person name="Grimwood J."/>
            <person name="Chapman J.A."/>
            <person name="Shapiro H."/>
            <person name="Aerts A."/>
            <person name="Otillar R.P."/>
            <person name="Terry A.Y."/>
            <person name="Boore J.L."/>
            <person name="Simakov O."/>
            <person name="Marletaz F."/>
            <person name="Cho S.-J."/>
            <person name="Edsinger-Gonzales E."/>
            <person name="Havlak P."/>
            <person name="Kuo D.-H."/>
            <person name="Larsson T."/>
            <person name="Lv J."/>
            <person name="Arendt D."/>
            <person name="Savage R."/>
            <person name="Osoegawa K."/>
            <person name="de Jong P."/>
            <person name="Lindberg D.R."/>
            <person name="Seaver E.C."/>
            <person name="Weisblat D.A."/>
            <person name="Putnam N.H."/>
            <person name="Grigoriev I.V."/>
            <person name="Rokhsar D.S."/>
        </authorList>
    </citation>
    <scope>NUCLEOTIDE SEQUENCE</scope>
</reference>
<reference evidence="3" key="3">
    <citation type="submission" date="2015-06" db="UniProtKB">
        <authorList>
            <consortium name="EnsemblMetazoa"/>
        </authorList>
    </citation>
    <scope>IDENTIFICATION</scope>
</reference>
<dbReference type="CTD" id="20206432"/>
<protein>
    <submittedName>
        <fullName evidence="2 3">Uncharacterized protein</fullName>
    </submittedName>
</protein>
<dbReference type="PANTHER" id="PTHR24269">
    <property type="entry name" value="KREMEN PROTEIN"/>
    <property type="match status" value="1"/>
</dbReference>
<proteinExistence type="predicted"/>
<dbReference type="GO" id="GO:0005886">
    <property type="term" value="C:plasma membrane"/>
    <property type="evidence" value="ECO:0000318"/>
    <property type="project" value="GO_Central"/>
</dbReference>
<dbReference type="HOGENOM" id="CLU_1074722_0_0_1"/>
<dbReference type="EMBL" id="AMQM01006171">
    <property type="status" value="NOT_ANNOTATED_CDS"/>
    <property type="molecule type" value="Genomic_DNA"/>
</dbReference>
<evidence type="ECO:0000313" key="2">
    <source>
        <dbReference type="EMBL" id="ESN97711.1"/>
    </source>
</evidence>
<evidence type="ECO:0000256" key="1">
    <source>
        <dbReference type="SAM" id="Phobius"/>
    </source>
</evidence>
<keyword evidence="1" id="KW-0472">Membrane</keyword>
<dbReference type="KEGG" id="hro:HELRODRAFT_177770"/>
<keyword evidence="4" id="KW-1185">Reference proteome</keyword>
<name>T1FC83_HELRO</name>
<reference evidence="2 4" key="2">
    <citation type="journal article" date="2013" name="Nature">
        <title>Insights into bilaterian evolution from three spiralian genomes.</title>
        <authorList>
            <person name="Simakov O."/>
            <person name="Marletaz F."/>
            <person name="Cho S.J."/>
            <person name="Edsinger-Gonzales E."/>
            <person name="Havlak P."/>
            <person name="Hellsten U."/>
            <person name="Kuo D.H."/>
            <person name="Larsson T."/>
            <person name="Lv J."/>
            <person name="Arendt D."/>
            <person name="Savage R."/>
            <person name="Osoegawa K."/>
            <person name="de Jong P."/>
            <person name="Grimwood J."/>
            <person name="Chapman J.A."/>
            <person name="Shapiro H."/>
            <person name="Aerts A."/>
            <person name="Otillar R.P."/>
            <person name="Terry A.Y."/>
            <person name="Boore J.L."/>
            <person name="Grigoriev I.V."/>
            <person name="Lindberg D.R."/>
            <person name="Seaver E.C."/>
            <person name="Weisblat D.A."/>
            <person name="Putnam N.H."/>
            <person name="Rokhsar D.S."/>
        </authorList>
    </citation>
    <scope>NUCLEOTIDE SEQUENCE</scope>
</reference>
<gene>
    <name evidence="3" type="primary">20206432</name>
    <name evidence="2" type="ORF">HELRODRAFT_177770</name>
</gene>
<dbReference type="AlphaFoldDB" id="T1FC83"/>